<protein>
    <submittedName>
        <fullName evidence="5">Glycerophosphocholine phosphodiesterase GPCPD1-like</fullName>
    </submittedName>
</protein>
<dbReference type="STRING" id="7370.A0A1I8MPM3"/>
<dbReference type="OrthoDB" id="1058301at2759"/>
<evidence type="ECO:0000259" key="2">
    <source>
        <dbReference type="PROSITE" id="PS51166"/>
    </source>
</evidence>
<evidence type="ECO:0000259" key="3">
    <source>
        <dbReference type="PROSITE" id="PS51704"/>
    </source>
</evidence>
<feature type="domain" description="GP-PDE" evidence="3">
    <location>
        <begin position="368"/>
        <end position="690"/>
    </location>
</feature>
<dbReference type="InterPro" id="IPR051578">
    <property type="entry name" value="GDPD"/>
</dbReference>
<dbReference type="PROSITE" id="PS51704">
    <property type="entry name" value="GP_PDE"/>
    <property type="match status" value="1"/>
</dbReference>
<dbReference type="PROSITE" id="PS51166">
    <property type="entry name" value="CBM20"/>
    <property type="match status" value="1"/>
</dbReference>
<dbReference type="SMART" id="SM01065">
    <property type="entry name" value="CBM_2"/>
    <property type="match status" value="1"/>
</dbReference>
<keyword evidence="1" id="KW-0378">Hydrolase</keyword>
<dbReference type="SUPFAM" id="SSF51695">
    <property type="entry name" value="PLC-like phosphodiesterases"/>
    <property type="match status" value="1"/>
</dbReference>
<evidence type="ECO:0000256" key="1">
    <source>
        <dbReference type="ARBA" id="ARBA00022801"/>
    </source>
</evidence>
<dbReference type="InterPro" id="IPR057506">
    <property type="entry name" value="C2_GPCPD1"/>
</dbReference>
<gene>
    <name evidence="5" type="primary">LOC101897749</name>
</gene>
<organism evidence="4 5">
    <name type="scientific">Musca domestica</name>
    <name type="common">House fly</name>
    <dbReference type="NCBI Taxonomy" id="7370"/>
    <lineage>
        <taxon>Eukaryota</taxon>
        <taxon>Metazoa</taxon>
        <taxon>Ecdysozoa</taxon>
        <taxon>Arthropoda</taxon>
        <taxon>Hexapoda</taxon>
        <taxon>Insecta</taxon>
        <taxon>Pterygota</taxon>
        <taxon>Neoptera</taxon>
        <taxon>Endopterygota</taxon>
        <taxon>Diptera</taxon>
        <taxon>Brachycera</taxon>
        <taxon>Muscomorpha</taxon>
        <taxon>Muscoidea</taxon>
        <taxon>Muscidae</taxon>
        <taxon>Musca</taxon>
    </lineage>
</organism>
<dbReference type="GeneID" id="101897749"/>
<dbReference type="Gene3D" id="2.60.40.10">
    <property type="entry name" value="Immunoglobulins"/>
    <property type="match status" value="1"/>
</dbReference>
<feature type="domain" description="CBM20" evidence="2">
    <location>
        <begin position="34"/>
        <end position="148"/>
    </location>
</feature>
<dbReference type="RefSeq" id="XP_005183909.2">
    <property type="nucleotide sequence ID" value="XM_005183852.3"/>
</dbReference>
<keyword evidence="4" id="KW-1185">Reference proteome</keyword>
<dbReference type="Proteomes" id="UP001652621">
    <property type="component" value="Unplaced"/>
</dbReference>
<dbReference type="PANTHER" id="PTHR22958">
    <property type="entry name" value="GLYCEROPHOSPHORYL DIESTER PHOSPHODIESTERASE"/>
    <property type="match status" value="1"/>
</dbReference>
<evidence type="ECO:0000313" key="5">
    <source>
        <dbReference type="RefSeq" id="XP_005183909.2"/>
    </source>
</evidence>
<dbReference type="SUPFAM" id="SSF49452">
    <property type="entry name" value="Starch-binding domain-like"/>
    <property type="match status" value="1"/>
</dbReference>
<dbReference type="PROSITE" id="PS50007">
    <property type="entry name" value="PIPLC_X_DOMAIN"/>
    <property type="match status" value="1"/>
</dbReference>
<dbReference type="InterPro" id="IPR017946">
    <property type="entry name" value="PLC-like_Pdiesterase_TIM-brl"/>
</dbReference>
<dbReference type="Pfam" id="PF25329">
    <property type="entry name" value="C2_GDE1"/>
    <property type="match status" value="1"/>
</dbReference>
<proteinExistence type="predicted"/>
<dbReference type="VEuPathDB" id="VectorBase:MDOA007151"/>
<dbReference type="InterPro" id="IPR030395">
    <property type="entry name" value="GP_PDE_dom"/>
</dbReference>
<name>A0A9J7CT44_MUSDO</name>
<dbReference type="eggNOG" id="KOG2421">
    <property type="taxonomic scope" value="Eukaryota"/>
</dbReference>
<sequence length="712" mass="82027">MHRWFFANEEQICRPPPPTTPSVSAVTEPSVSSLNEIPDTEWKFTVKYKRKLCSNEVLAVTGNIQILGKWQVQQCVPMTKMEGSPSLWTVTLMLPRKCDICYRYLICAINGDNGRKLVRFWETHKKGRLIRTEDVQELECPSYETFGVLKGITDYNAQRGWLSSSDIRILQFRFDKAPFVLKMEKDKLAEVSIHVKLSLLRVRSKEEGKDEQNSNMSCNISKETGMENCDFQQNLPKMLAFCEVANVGREDGSTLRYQSKYGTRCGPNDILLFHMTLDDMTNTAYLIDLYTYPSKPAEDIPPYHFGYQHILPQQLNGSEGTLNLPIMCATRHRPIGNMTVEYLLIKPLNSVDFNLEKPFEWQWKKKPSLDIGHRGCGKSFWHQKDVLRENTLKSFGKAFDHGADFVELDVHLTQDKVPIVYHDFQLYVSRQEDLSSVEFDIFKLNLEADDINGLRRYAKPLKSGLIAISLNKFKLEHLEDVKIYNGTSKDIPSSSSFISCPKDNTLNLPFPSLEKVLKKLPIKLGFLLDIKWPQQLQNGKHYEENFQPDMDKNEYVDNILNTVLRKSGNRRIIFSSFDADICSMIRFKQNLYPTMFIIKNSETDLKYLDPRGELLPTASYFARAIELYGVVAESDDILRASGEISNFHKRNIHLFAWGDVARSEQCRRSLKAADVDGIIFDRINHVTNVEDLKQNIFLIELKENTRKMSLGK</sequence>
<evidence type="ECO:0000313" key="4">
    <source>
        <dbReference type="Proteomes" id="UP001652621"/>
    </source>
</evidence>
<dbReference type="VEuPathDB" id="VectorBase:MDOMA2_008143"/>
<dbReference type="InterPro" id="IPR013783">
    <property type="entry name" value="Ig-like_fold"/>
</dbReference>
<dbReference type="Pfam" id="PF03009">
    <property type="entry name" value="GDPD"/>
    <property type="match status" value="1"/>
</dbReference>
<dbReference type="Pfam" id="PF00686">
    <property type="entry name" value="CBM_20"/>
    <property type="match status" value="1"/>
</dbReference>
<dbReference type="InterPro" id="IPR002044">
    <property type="entry name" value="CBM20"/>
</dbReference>
<dbReference type="PANTHER" id="PTHR22958:SF1">
    <property type="entry name" value="GLYCEROPHOSPHOCHOLINE PHOSPHODIESTERASE GPCPD1"/>
    <property type="match status" value="1"/>
</dbReference>
<accession>A0A9J7CT44</accession>
<reference evidence="5" key="1">
    <citation type="submission" date="2025-08" db="UniProtKB">
        <authorList>
            <consortium name="RefSeq"/>
        </authorList>
    </citation>
    <scope>IDENTIFICATION</scope>
    <source>
        <strain evidence="5">Aabys</strain>
        <tissue evidence="5">Whole body</tissue>
    </source>
</reference>
<dbReference type="InterPro" id="IPR013784">
    <property type="entry name" value="Carb-bd-like_fold"/>
</dbReference>
<dbReference type="Gene3D" id="3.20.20.190">
    <property type="entry name" value="Phosphatidylinositol (PI) phosphodiesterase"/>
    <property type="match status" value="1"/>
</dbReference>